<dbReference type="CDD" id="cd00377">
    <property type="entry name" value="ICL_PEPM"/>
    <property type="match status" value="1"/>
</dbReference>
<dbReference type="EC" id="2.7.8.23" evidence="1"/>
<dbReference type="Proteomes" id="UP000070096">
    <property type="component" value="Unassembled WGS sequence"/>
</dbReference>
<evidence type="ECO:0000313" key="2">
    <source>
        <dbReference type="Proteomes" id="UP000070096"/>
    </source>
</evidence>
<evidence type="ECO:0000313" key="1">
    <source>
        <dbReference type="EMBL" id="KXT70471.1"/>
    </source>
</evidence>
<dbReference type="InterPro" id="IPR015813">
    <property type="entry name" value="Pyrv/PenolPyrv_kinase-like_dom"/>
</dbReference>
<dbReference type="SUPFAM" id="SSF51621">
    <property type="entry name" value="Phosphoenolpyruvate/pyruvate domain"/>
    <property type="match status" value="1"/>
</dbReference>
<keyword evidence="1" id="KW-0808">Transferase</keyword>
<dbReference type="InterPro" id="IPR040442">
    <property type="entry name" value="Pyrv_kinase-like_dom_sf"/>
</dbReference>
<reference evidence="1 2" key="1">
    <citation type="submission" date="2016-01" db="EMBL/GenBank/DDBJ databases">
        <title>Highly variable Streptococcus oralis are common among viridans streptococci isolated from primates.</title>
        <authorList>
            <person name="Denapaite D."/>
            <person name="Rieger M."/>
            <person name="Koendgen S."/>
            <person name="Brueckner R."/>
            <person name="Ochigava I."/>
            <person name="Kappeler P."/>
            <person name="Maetz-Rensing K."/>
            <person name="Leendertz F."/>
            <person name="Hakenbeck R."/>
        </authorList>
    </citation>
    <scope>NUCLEOTIDE SEQUENCE [LARGE SCALE GENOMIC DNA]</scope>
    <source>
        <strain evidence="1 2">DD07</strain>
    </source>
</reference>
<dbReference type="PANTHER" id="PTHR42905">
    <property type="entry name" value="PHOSPHOENOLPYRUVATE CARBOXYLASE"/>
    <property type="match status" value="1"/>
</dbReference>
<dbReference type="InterPro" id="IPR039556">
    <property type="entry name" value="ICL/PEPM"/>
</dbReference>
<gene>
    <name evidence="1" type="ORF">SGODD07_01517</name>
</gene>
<accession>A0A139N410</accession>
<organism evidence="1 2">
    <name type="scientific">Streptococcus gordonii</name>
    <dbReference type="NCBI Taxonomy" id="1302"/>
    <lineage>
        <taxon>Bacteria</taxon>
        <taxon>Bacillati</taxon>
        <taxon>Bacillota</taxon>
        <taxon>Bacilli</taxon>
        <taxon>Lactobacillales</taxon>
        <taxon>Streptococcaceae</taxon>
        <taxon>Streptococcus</taxon>
    </lineage>
</organism>
<proteinExistence type="predicted"/>
<dbReference type="GO" id="GO:0008807">
    <property type="term" value="F:carboxyvinyl-carboxyphosphonate phosphorylmutase activity"/>
    <property type="evidence" value="ECO:0007669"/>
    <property type="project" value="UniProtKB-EC"/>
</dbReference>
<dbReference type="Gene3D" id="3.20.20.60">
    <property type="entry name" value="Phosphoenolpyruvate-binding domains"/>
    <property type="match status" value="1"/>
</dbReference>
<dbReference type="Pfam" id="PF13714">
    <property type="entry name" value="PEP_mutase"/>
    <property type="match status" value="1"/>
</dbReference>
<dbReference type="EMBL" id="LQRC01000215">
    <property type="protein sequence ID" value="KXT70471.1"/>
    <property type="molecule type" value="Genomic_DNA"/>
</dbReference>
<dbReference type="AlphaFoldDB" id="A0A139N410"/>
<name>A0A139N410_STRGN</name>
<comment type="caution">
    <text evidence="1">The sequence shown here is derived from an EMBL/GenBank/DDBJ whole genome shotgun (WGS) entry which is preliminary data.</text>
</comment>
<sequence length="170" mass="18900">MLEAGAVGFNLEDGCSDKSLSPIELQQAKIQALMELKKETGLDFVINARTCVYWNQLFDEDTRLKVALERGFAYEKAGADCFFVPGPVPQAAIQRLTESLSIPVNIILNPASGSISDLQELGVKRLSLGSGPVRTIYQQVIELAQETATHDFHRIQQASFTYDDANRYFR</sequence>
<dbReference type="PANTHER" id="PTHR42905:SF16">
    <property type="entry name" value="CARBOXYPHOSPHONOENOLPYRUVATE PHOSPHONOMUTASE-LIKE PROTEIN (AFU_ORTHOLOGUE AFUA_5G07230)"/>
    <property type="match status" value="1"/>
</dbReference>
<protein>
    <submittedName>
        <fullName evidence="1">Putative carboxyvinyl-carboxyphosphonate phosphorylmutase</fullName>
        <ecNumber evidence="1">2.7.8.23</ecNumber>
    </submittedName>
</protein>